<evidence type="ECO:0000313" key="1">
    <source>
        <dbReference type="EMBL" id="CAK74045.1"/>
    </source>
</evidence>
<evidence type="ECO:0000313" key="2">
    <source>
        <dbReference type="Proteomes" id="UP000000600"/>
    </source>
</evidence>
<dbReference type="RefSeq" id="XP_001441442.1">
    <property type="nucleotide sequence ID" value="XM_001441405.1"/>
</dbReference>
<dbReference type="HOGENOM" id="CLU_2799458_0_0_1"/>
<reference evidence="1 2" key="1">
    <citation type="journal article" date="2006" name="Nature">
        <title>Global trends of whole-genome duplications revealed by the ciliate Paramecium tetraurelia.</title>
        <authorList>
            <consortium name="Genoscope"/>
            <person name="Aury J.-M."/>
            <person name="Jaillon O."/>
            <person name="Duret L."/>
            <person name="Noel B."/>
            <person name="Jubin C."/>
            <person name="Porcel B.M."/>
            <person name="Segurens B."/>
            <person name="Daubin V."/>
            <person name="Anthouard V."/>
            <person name="Aiach N."/>
            <person name="Arnaiz O."/>
            <person name="Billaut A."/>
            <person name="Beisson J."/>
            <person name="Blanc I."/>
            <person name="Bouhouche K."/>
            <person name="Camara F."/>
            <person name="Duharcourt S."/>
            <person name="Guigo R."/>
            <person name="Gogendeau D."/>
            <person name="Katinka M."/>
            <person name="Keller A.-M."/>
            <person name="Kissmehl R."/>
            <person name="Klotz C."/>
            <person name="Koll F."/>
            <person name="Le Moue A."/>
            <person name="Lepere C."/>
            <person name="Malinsky S."/>
            <person name="Nowacki M."/>
            <person name="Nowak J.K."/>
            <person name="Plattner H."/>
            <person name="Poulain J."/>
            <person name="Ruiz F."/>
            <person name="Serrano V."/>
            <person name="Zagulski M."/>
            <person name="Dessen P."/>
            <person name="Betermier M."/>
            <person name="Weissenbach J."/>
            <person name="Scarpelli C."/>
            <person name="Schachter V."/>
            <person name="Sperling L."/>
            <person name="Meyer E."/>
            <person name="Cohen J."/>
            <person name="Wincker P."/>
        </authorList>
    </citation>
    <scope>NUCLEOTIDE SEQUENCE [LARGE SCALE GENOMIC DNA]</scope>
    <source>
        <strain evidence="1 2">Stock d4-2</strain>
    </source>
</reference>
<sequence length="68" mass="7733">MNQNKQYNPYALPPDFSLAQAHAKAKQVGYQTQNEQEYCPCCNMAINKIPIGVCEDIIRLQFLGRSID</sequence>
<accession>A0CTC8</accession>
<dbReference type="Proteomes" id="UP000000600">
    <property type="component" value="Unassembled WGS sequence"/>
</dbReference>
<dbReference type="EMBL" id="CT868174">
    <property type="protein sequence ID" value="CAK74045.1"/>
    <property type="molecule type" value="Genomic_DNA"/>
</dbReference>
<dbReference type="OrthoDB" id="10337852at2759"/>
<evidence type="ECO:0008006" key="3">
    <source>
        <dbReference type="Google" id="ProtNLM"/>
    </source>
</evidence>
<name>A0CTC8_PARTE</name>
<protein>
    <recommendedName>
        <fullName evidence="3">LITAF domain-containing protein</fullName>
    </recommendedName>
</protein>
<dbReference type="AlphaFoldDB" id="A0CTC8"/>
<dbReference type="KEGG" id="ptm:GSPATT00010279001"/>
<dbReference type="GeneID" id="5027227"/>
<organism evidence="1 2">
    <name type="scientific">Paramecium tetraurelia</name>
    <dbReference type="NCBI Taxonomy" id="5888"/>
    <lineage>
        <taxon>Eukaryota</taxon>
        <taxon>Sar</taxon>
        <taxon>Alveolata</taxon>
        <taxon>Ciliophora</taxon>
        <taxon>Intramacronucleata</taxon>
        <taxon>Oligohymenophorea</taxon>
        <taxon>Peniculida</taxon>
        <taxon>Parameciidae</taxon>
        <taxon>Paramecium</taxon>
    </lineage>
</organism>
<proteinExistence type="predicted"/>
<gene>
    <name evidence="1" type="ORF">GSPATT00010279001</name>
</gene>
<dbReference type="InParanoid" id="A0CTC8"/>
<keyword evidence="2" id="KW-1185">Reference proteome</keyword>